<dbReference type="SUPFAM" id="SSF53756">
    <property type="entry name" value="UDP-Glycosyltransferase/glycogen phosphorylase"/>
    <property type="match status" value="1"/>
</dbReference>
<reference evidence="1 2" key="1">
    <citation type="journal article" date="2016" name="Proc. Natl. Acad. Sci. U.S.A.">
        <title>Lipid metabolic changes in an early divergent fungus govern the establishment of a mutualistic symbiosis with endobacteria.</title>
        <authorList>
            <person name="Lastovetsky O.A."/>
            <person name="Gaspar M.L."/>
            <person name="Mondo S.J."/>
            <person name="LaButti K.M."/>
            <person name="Sandor L."/>
            <person name="Grigoriev I.V."/>
            <person name="Henry S.A."/>
            <person name="Pawlowska T.E."/>
        </authorList>
    </citation>
    <scope>NUCLEOTIDE SEQUENCE [LARGE SCALE GENOMIC DNA]</scope>
    <source>
        <strain evidence="1 2">ATCC 52813</strain>
    </source>
</reference>
<dbReference type="EMBL" id="KZ303855">
    <property type="protein sequence ID" value="PHZ10268.1"/>
    <property type="molecule type" value="Genomic_DNA"/>
</dbReference>
<gene>
    <name evidence="1" type="ORF">RHIMIDRAFT_36480</name>
</gene>
<dbReference type="GO" id="GO:0005829">
    <property type="term" value="C:cytosol"/>
    <property type="evidence" value="ECO:0007669"/>
    <property type="project" value="TreeGrafter"/>
</dbReference>
<dbReference type="GeneID" id="35446144"/>
<dbReference type="GO" id="GO:0005946">
    <property type="term" value="C:alpha,alpha-trehalose-phosphate synthase complex (UDP-forming)"/>
    <property type="evidence" value="ECO:0007669"/>
    <property type="project" value="TreeGrafter"/>
</dbReference>
<dbReference type="RefSeq" id="XP_023463976.1">
    <property type="nucleotide sequence ID" value="XM_023615156.1"/>
</dbReference>
<dbReference type="AlphaFoldDB" id="A0A2G4SNA3"/>
<dbReference type="GO" id="GO:0004805">
    <property type="term" value="F:trehalose-phosphatase activity"/>
    <property type="evidence" value="ECO:0007669"/>
    <property type="project" value="TreeGrafter"/>
</dbReference>
<evidence type="ECO:0000313" key="2">
    <source>
        <dbReference type="Proteomes" id="UP000242254"/>
    </source>
</evidence>
<dbReference type="Pfam" id="PF00982">
    <property type="entry name" value="Glyco_transf_20"/>
    <property type="match status" value="1"/>
</dbReference>
<dbReference type="Gene3D" id="3.40.50.2000">
    <property type="entry name" value="Glycogen Phosphorylase B"/>
    <property type="match status" value="1"/>
</dbReference>
<accession>A0A2G4SNA3</accession>
<dbReference type="PANTHER" id="PTHR10788">
    <property type="entry name" value="TREHALOSE-6-PHOSPHATE SYNTHASE"/>
    <property type="match status" value="1"/>
</dbReference>
<keyword evidence="2" id="KW-1185">Reference proteome</keyword>
<dbReference type="InterPro" id="IPR001830">
    <property type="entry name" value="Glyco_trans_20"/>
</dbReference>
<dbReference type="STRING" id="1340429.A0A2G4SNA3"/>
<proteinExistence type="predicted"/>
<name>A0A2G4SNA3_RHIZD</name>
<organism evidence="1 2">
    <name type="scientific">Rhizopus microsporus ATCC 52813</name>
    <dbReference type="NCBI Taxonomy" id="1340429"/>
    <lineage>
        <taxon>Eukaryota</taxon>
        <taxon>Fungi</taxon>
        <taxon>Fungi incertae sedis</taxon>
        <taxon>Mucoromycota</taxon>
        <taxon>Mucoromycotina</taxon>
        <taxon>Mucoromycetes</taxon>
        <taxon>Mucorales</taxon>
        <taxon>Mucorineae</taxon>
        <taxon>Rhizopodaceae</taxon>
        <taxon>Rhizopus</taxon>
    </lineage>
</organism>
<dbReference type="GO" id="GO:0005992">
    <property type="term" value="P:trehalose biosynthetic process"/>
    <property type="evidence" value="ECO:0007669"/>
    <property type="project" value="InterPro"/>
</dbReference>
<dbReference type="GO" id="GO:0003825">
    <property type="term" value="F:alpha,alpha-trehalose-phosphate synthase (UDP-forming) activity"/>
    <property type="evidence" value="ECO:0007669"/>
    <property type="project" value="TreeGrafter"/>
</dbReference>
<sequence>MSFSIEQIPSLPLLVNKKQSIHLTDILLSELTMNQKHLISRLSSFLEFDSAYFDEETNIFIKKLIYFLLPNSSPWINLAELNTLEMADASNQTSYCFETRADHKIETPLLTYNLSELEQVAQQKDAISKRSQSIRDLFTNKQIILSKEDTSAANILYTLAAFANLLCQYPQWKNNAVLIQICSSHVSWRELEAVPEIVRQINQLYGNPEFVPVHFYHQEIDQDELQAFTNAANINLCPSDSPKESLLLKNSPCIPSRLVQDPSDIPQLTNALHDALTRSLFN</sequence>
<protein>
    <submittedName>
        <fullName evidence="1">Uncharacterized protein</fullName>
    </submittedName>
</protein>
<dbReference type="Proteomes" id="UP000242254">
    <property type="component" value="Unassembled WGS sequence"/>
</dbReference>
<evidence type="ECO:0000313" key="1">
    <source>
        <dbReference type="EMBL" id="PHZ10268.1"/>
    </source>
</evidence>
<dbReference type="PANTHER" id="PTHR10788:SF123">
    <property type="entry name" value="TREHALOSE-PHOSPHATASE"/>
    <property type="match status" value="1"/>
</dbReference>